<accession>A0A382M9S3</accession>
<keyword evidence="2" id="KW-0436">Ligase</keyword>
<dbReference type="GO" id="GO:0006631">
    <property type="term" value="P:fatty acid metabolic process"/>
    <property type="evidence" value="ECO:0007669"/>
    <property type="project" value="TreeGrafter"/>
</dbReference>
<dbReference type="InterPro" id="IPR025110">
    <property type="entry name" value="AMP-bd_C"/>
</dbReference>
<dbReference type="Gene3D" id="3.30.300.30">
    <property type="match status" value="1"/>
</dbReference>
<dbReference type="InterPro" id="IPR045851">
    <property type="entry name" value="AMP-bd_C_sf"/>
</dbReference>
<dbReference type="SUPFAM" id="SSF56801">
    <property type="entry name" value="Acetyl-CoA synthetase-like"/>
    <property type="match status" value="1"/>
</dbReference>
<sequence length="116" mass="13127">NEGYIFLSGRAKDFIKRGGEMIAPEEVEQIIMSHPGVDEAAIIGIPDIEWGERVRAIVVKKPGIEVSMEDVVEHCRPRMAGFKRPEDVVFVSELPRNPMGKVLKRELREQHPEPIV</sequence>
<proteinExistence type="inferred from homology"/>
<protein>
    <recommendedName>
        <fullName evidence="3">AMP-binding enzyme C-terminal domain-containing protein</fullName>
    </recommendedName>
</protein>
<dbReference type="PANTHER" id="PTHR43201">
    <property type="entry name" value="ACYL-COA SYNTHETASE"/>
    <property type="match status" value="1"/>
</dbReference>
<evidence type="ECO:0000259" key="3">
    <source>
        <dbReference type="Pfam" id="PF13193"/>
    </source>
</evidence>
<dbReference type="PANTHER" id="PTHR43201:SF5">
    <property type="entry name" value="MEDIUM-CHAIN ACYL-COA LIGASE ACSF2, MITOCHONDRIAL"/>
    <property type="match status" value="1"/>
</dbReference>
<evidence type="ECO:0000256" key="1">
    <source>
        <dbReference type="ARBA" id="ARBA00006432"/>
    </source>
</evidence>
<organism evidence="4">
    <name type="scientific">marine metagenome</name>
    <dbReference type="NCBI Taxonomy" id="408172"/>
    <lineage>
        <taxon>unclassified sequences</taxon>
        <taxon>metagenomes</taxon>
        <taxon>ecological metagenomes</taxon>
    </lineage>
</organism>
<feature type="non-terminal residue" evidence="4">
    <location>
        <position position="1"/>
    </location>
</feature>
<dbReference type="GO" id="GO:0031956">
    <property type="term" value="F:medium-chain fatty acid-CoA ligase activity"/>
    <property type="evidence" value="ECO:0007669"/>
    <property type="project" value="TreeGrafter"/>
</dbReference>
<name>A0A382M9S3_9ZZZZ</name>
<evidence type="ECO:0000313" key="4">
    <source>
        <dbReference type="EMBL" id="SVC45733.1"/>
    </source>
</evidence>
<feature type="domain" description="AMP-binding enzyme C-terminal" evidence="3">
    <location>
        <begin position="26"/>
        <end position="101"/>
    </location>
</feature>
<dbReference type="AlphaFoldDB" id="A0A382M9S3"/>
<reference evidence="4" key="1">
    <citation type="submission" date="2018-05" db="EMBL/GenBank/DDBJ databases">
        <authorList>
            <person name="Lanie J.A."/>
            <person name="Ng W.-L."/>
            <person name="Kazmierczak K.M."/>
            <person name="Andrzejewski T.M."/>
            <person name="Davidsen T.M."/>
            <person name="Wayne K.J."/>
            <person name="Tettelin H."/>
            <person name="Glass J.I."/>
            <person name="Rusch D."/>
            <person name="Podicherti R."/>
            <person name="Tsui H.-C.T."/>
            <person name="Winkler M.E."/>
        </authorList>
    </citation>
    <scope>NUCLEOTIDE SEQUENCE</scope>
</reference>
<evidence type="ECO:0000256" key="2">
    <source>
        <dbReference type="ARBA" id="ARBA00022598"/>
    </source>
</evidence>
<dbReference type="EMBL" id="UINC01092285">
    <property type="protein sequence ID" value="SVC45733.1"/>
    <property type="molecule type" value="Genomic_DNA"/>
</dbReference>
<dbReference type="FunFam" id="3.30.300.30:FF:000008">
    <property type="entry name" value="2,3-dihydroxybenzoate-AMP ligase"/>
    <property type="match status" value="1"/>
</dbReference>
<gene>
    <name evidence="4" type="ORF">METZ01_LOCUS298587</name>
</gene>
<dbReference type="Pfam" id="PF13193">
    <property type="entry name" value="AMP-binding_C"/>
    <property type="match status" value="1"/>
</dbReference>
<comment type="similarity">
    <text evidence="1">Belongs to the ATP-dependent AMP-binding enzyme family.</text>
</comment>